<dbReference type="InterPro" id="IPR009959">
    <property type="entry name" value="Cyclase_SnoaL-like"/>
</dbReference>
<reference evidence="1 2" key="1">
    <citation type="submission" date="2023-06" db="EMBL/GenBank/DDBJ databases">
        <title>Microbacterium sp. nov., isolated from a waste landfill.</title>
        <authorList>
            <person name="Wen W."/>
        </authorList>
    </citation>
    <scope>NUCLEOTIDE SEQUENCE [LARGE SCALE GENOMIC DNA]</scope>
    <source>
        <strain evidence="1 2">ASV49</strain>
    </source>
</reference>
<dbReference type="PANTHER" id="PTHR38436">
    <property type="entry name" value="POLYKETIDE CYCLASE SNOAL-LIKE DOMAIN"/>
    <property type="match status" value="1"/>
</dbReference>
<dbReference type="Pfam" id="PF07366">
    <property type="entry name" value="SnoaL"/>
    <property type="match status" value="1"/>
</dbReference>
<protein>
    <submittedName>
        <fullName evidence="1">Ester cyclase</fullName>
    </submittedName>
</protein>
<dbReference type="InterPro" id="IPR032710">
    <property type="entry name" value="NTF2-like_dom_sf"/>
</dbReference>
<evidence type="ECO:0000313" key="1">
    <source>
        <dbReference type="EMBL" id="MDL9978787.1"/>
    </source>
</evidence>
<accession>A0ABT7MWF9</accession>
<dbReference type="SUPFAM" id="SSF54427">
    <property type="entry name" value="NTF2-like"/>
    <property type="match status" value="1"/>
</dbReference>
<dbReference type="PANTHER" id="PTHR38436:SF1">
    <property type="entry name" value="ESTER CYCLASE"/>
    <property type="match status" value="1"/>
</dbReference>
<dbReference type="RefSeq" id="WP_286287506.1">
    <property type="nucleotide sequence ID" value="NZ_JASXSZ010000001.1"/>
</dbReference>
<dbReference type="Gene3D" id="3.10.450.50">
    <property type="match status" value="1"/>
</dbReference>
<gene>
    <name evidence="1" type="ORF">QSV35_05555</name>
</gene>
<sequence>MAGGDMDAGDVDARAATRRFIDLAWSAGRYEEARPLLDPDFVNHTPVNANESRDEFLTRIAAFRAAFPDLTMSVDDMLVDGQHVVTRWSATGTHQGAFRGIEPTGAHVRFTGIAIDRVVAGRRVEGWAQLDMAGLLAQLESAKISETNGVGS</sequence>
<dbReference type="EMBL" id="JASXSZ010000001">
    <property type="protein sequence ID" value="MDL9978787.1"/>
    <property type="molecule type" value="Genomic_DNA"/>
</dbReference>
<keyword evidence="2" id="KW-1185">Reference proteome</keyword>
<name>A0ABT7MWF9_9MICO</name>
<dbReference type="Proteomes" id="UP001235064">
    <property type="component" value="Unassembled WGS sequence"/>
</dbReference>
<comment type="caution">
    <text evidence="1">The sequence shown here is derived from an EMBL/GenBank/DDBJ whole genome shotgun (WGS) entry which is preliminary data.</text>
</comment>
<evidence type="ECO:0000313" key="2">
    <source>
        <dbReference type="Proteomes" id="UP001235064"/>
    </source>
</evidence>
<organism evidence="1 2">
    <name type="scientific">Microbacterium candidum</name>
    <dbReference type="NCBI Taxonomy" id="3041922"/>
    <lineage>
        <taxon>Bacteria</taxon>
        <taxon>Bacillati</taxon>
        <taxon>Actinomycetota</taxon>
        <taxon>Actinomycetes</taxon>
        <taxon>Micrococcales</taxon>
        <taxon>Microbacteriaceae</taxon>
        <taxon>Microbacterium</taxon>
    </lineage>
</organism>
<proteinExistence type="predicted"/>